<evidence type="ECO:0000313" key="4">
    <source>
        <dbReference type="Proteomes" id="UP000237983"/>
    </source>
</evidence>
<evidence type="ECO:0000313" key="3">
    <source>
        <dbReference type="EMBL" id="PRY68112.1"/>
    </source>
</evidence>
<keyword evidence="2" id="KW-1133">Transmembrane helix</keyword>
<accession>A0A2T0VD43</accession>
<dbReference type="Proteomes" id="UP000237983">
    <property type="component" value="Unassembled WGS sequence"/>
</dbReference>
<feature type="transmembrane region" description="Helical" evidence="2">
    <location>
        <begin position="66"/>
        <end position="84"/>
    </location>
</feature>
<dbReference type="EMBL" id="PVTL01000005">
    <property type="protein sequence ID" value="PRY68112.1"/>
    <property type="molecule type" value="Genomic_DNA"/>
</dbReference>
<comment type="caution">
    <text evidence="3">The sequence shown here is derived from an EMBL/GenBank/DDBJ whole genome shotgun (WGS) entry which is preliminary data.</text>
</comment>
<feature type="transmembrane region" description="Helical" evidence="2">
    <location>
        <begin position="132"/>
        <end position="151"/>
    </location>
</feature>
<organism evidence="3 4">
    <name type="scientific">Glaciihabitans tibetensis</name>
    <dbReference type="NCBI Taxonomy" id="1266600"/>
    <lineage>
        <taxon>Bacteria</taxon>
        <taxon>Bacillati</taxon>
        <taxon>Actinomycetota</taxon>
        <taxon>Actinomycetes</taxon>
        <taxon>Micrococcales</taxon>
        <taxon>Microbacteriaceae</taxon>
        <taxon>Glaciihabitans</taxon>
    </lineage>
</organism>
<evidence type="ECO:0000256" key="1">
    <source>
        <dbReference type="SAM" id="MobiDB-lite"/>
    </source>
</evidence>
<protein>
    <submittedName>
        <fullName evidence="3">Uncharacterized protein</fullName>
    </submittedName>
</protein>
<feature type="transmembrane region" description="Helical" evidence="2">
    <location>
        <begin position="12"/>
        <end position="29"/>
    </location>
</feature>
<keyword evidence="2" id="KW-0472">Membrane</keyword>
<keyword evidence="4" id="KW-1185">Reference proteome</keyword>
<sequence length="180" mass="20013">MVSTRAGKLNAYALMALVGASVVLIYLWLPFNFIMTDVLEIPREPRTAIVSHRASYAGILPYPTPWWVGALLVAAYALLLAASWKRENQIHGFTPGAKVIVRITPGMIVFFTIFLALGCVTLALYYTPGEVFSPWHFVSVAALGVAAAANARRRQQDREDHRPRGAAKRRGRLQRRRPPT</sequence>
<proteinExistence type="predicted"/>
<feature type="transmembrane region" description="Helical" evidence="2">
    <location>
        <begin position="105"/>
        <end position="126"/>
    </location>
</feature>
<reference evidence="3 4" key="1">
    <citation type="submission" date="2018-03" db="EMBL/GenBank/DDBJ databases">
        <title>Genomic Encyclopedia of Type Strains, Phase III (KMG-III): the genomes of soil and plant-associated and newly described type strains.</title>
        <authorList>
            <person name="Whitman W."/>
        </authorList>
    </citation>
    <scope>NUCLEOTIDE SEQUENCE [LARGE SCALE GENOMIC DNA]</scope>
    <source>
        <strain evidence="3 4">CGMCC 1.12484</strain>
    </source>
</reference>
<feature type="compositionally biased region" description="Basic and acidic residues" evidence="1">
    <location>
        <begin position="154"/>
        <end position="163"/>
    </location>
</feature>
<dbReference type="AlphaFoldDB" id="A0A2T0VD43"/>
<evidence type="ECO:0000256" key="2">
    <source>
        <dbReference type="SAM" id="Phobius"/>
    </source>
</evidence>
<keyword evidence="2" id="KW-0812">Transmembrane</keyword>
<feature type="compositionally biased region" description="Basic residues" evidence="1">
    <location>
        <begin position="164"/>
        <end position="180"/>
    </location>
</feature>
<feature type="region of interest" description="Disordered" evidence="1">
    <location>
        <begin position="152"/>
        <end position="180"/>
    </location>
</feature>
<gene>
    <name evidence="3" type="ORF">B0I08_105277</name>
</gene>
<name>A0A2T0VD43_9MICO</name>